<keyword evidence="2" id="KW-1185">Reference proteome</keyword>
<name>A0A8I1ABG5_THEIN</name>
<proteinExistence type="predicted"/>
<dbReference type="Gene3D" id="3.40.50.2000">
    <property type="entry name" value="Glycogen Phosphorylase B"/>
    <property type="match status" value="1"/>
</dbReference>
<reference evidence="1 2" key="1">
    <citation type="submission" date="2020-12" db="EMBL/GenBank/DDBJ databases">
        <title>WGS of Thermoactinomyces spp.</title>
        <authorList>
            <person name="Cheng K."/>
        </authorList>
    </citation>
    <scope>NUCLEOTIDE SEQUENCE [LARGE SCALE GENOMIC DNA]</scope>
    <source>
        <strain evidence="2">CICC 10671\DSM 43846</strain>
    </source>
</reference>
<protein>
    <submittedName>
        <fullName evidence="1">Uncharacterized protein</fullName>
    </submittedName>
</protein>
<accession>A0A8I1ABG5</accession>
<organism evidence="1 2">
    <name type="scientific">Thermoactinomyces intermedius</name>
    <dbReference type="NCBI Taxonomy" id="2024"/>
    <lineage>
        <taxon>Bacteria</taxon>
        <taxon>Bacillati</taxon>
        <taxon>Bacillota</taxon>
        <taxon>Bacilli</taxon>
        <taxon>Bacillales</taxon>
        <taxon>Thermoactinomycetaceae</taxon>
        <taxon>Thermoactinomyces</taxon>
    </lineage>
</organism>
<evidence type="ECO:0000313" key="2">
    <source>
        <dbReference type="Proteomes" id="UP000633619"/>
    </source>
</evidence>
<dbReference type="EMBL" id="JAECVW010000011">
    <property type="protein sequence ID" value="MBH8596211.1"/>
    <property type="molecule type" value="Genomic_DNA"/>
</dbReference>
<dbReference type="Proteomes" id="UP000633619">
    <property type="component" value="Unassembled WGS sequence"/>
</dbReference>
<evidence type="ECO:0000313" key="1">
    <source>
        <dbReference type="EMBL" id="MBH8596211.1"/>
    </source>
</evidence>
<sequence length="312" mass="35908">MNIMVRNSMKEKRSIAMEEKKNSLLIRFPSSIPSAYMAQFPARQGIPVADSQEARSLISREPEQTKVELVNPPAAVLKQLLEEGRNPKNIVLYYDHLPQAEEGTFLRSFRVRVPSLCFYYFFRQREVDVELVHPLPVEPLKGSGAGEEAPKDLRRKNKVCLWIDDRLVAPRYRKGLALMVLKVLKQSDDLEVIWAGQQREDLDQRIRVVPPEEADRKHLWLAGDIVVTLSPVSQSMAPLHVRCLVNQKAVITDDRGDHGEWVNHALTGFLLSQKGMFPELRRYLLRLLHHRDLLIRFQQNGPLMVEKVLKKG</sequence>
<dbReference type="RefSeq" id="WP_181732880.1">
    <property type="nucleotide sequence ID" value="NZ_JACEIR010000013.1"/>
</dbReference>
<gene>
    <name evidence="1" type="ORF">I8U20_12960</name>
</gene>
<dbReference type="AlphaFoldDB" id="A0A8I1ABG5"/>
<comment type="caution">
    <text evidence="1">The sequence shown here is derived from an EMBL/GenBank/DDBJ whole genome shotgun (WGS) entry which is preliminary data.</text>
</comment>